<dbReference type="PANTHER" id="PTHR30055">
    <property type="entry name" value="HTH-TYPE TRANSCRIPTIONAL REGULATOR RUTR"/>
    <property type="match status" value="1"/>
</dbReference>
<keyword evidence="5" id="KW-1185">Reference proteome</keyword>
<proteinExistence type="predicted"/>
<dbReference type="PANTHER" id="PTHR30055:SF187">
    <property type="entry name" value="TRANSCRIPTIONAL REGULATORY PROTEIN"/>
    <property type="match status" value="1"/>
</dbReference>
<keyword evidence="1 2" id="KW-0238">DNA-binding</keyword>
<organism evidence="4 5">
    <name type="scientific">Actinomadura parmotrematis</name>
    <dbReference type="NCBI Taxonomy" id="2864039"/>
    <lineage>
        <taxon>Bacteria</taxon>
        <taxon>Bacillati</taxon>
        <taxon>Actinomycetota</taxon>
        <taxon>Actinomycetes</taxon>
        <taxon>Streptosporangiales</taxon>
        <taxon>Thermomonosporaceae</taxon>
        <taxon>Actinomadura</taxon>
    </lineage>
</organism>
<feature type="domain" description="HTH tetR-type" evidence="3">
    <location>
        <begin position="4"/>
        <end position="64"/>
    </location>
</feature>
<protein>
    <submittedName>
        <fullName evidence="4">TetR/AcrR family transcriptional regulator</fullName>
    </submittedName>
</protein>
<evidence type="ECO:0000313" key="4">
    <source>
        <dbReference type="EMBL" id="MBW8483090.1"/>
    </source>
</evidence>
<dbReference type="PRINTS" id="PR00455">
    <property type="entry name" value="HTHTETR"/>
</dbReference>
<dbReference type="InterPro" id="IPR036271">
    <property type="entry name" value="Tet_transcr_reg_TetR-rel_C_sf"/>
</dbReference>
<dbReference type="Proteomes" id="UP000774570">
    <property type="component" value="Unassembled WGS sequence"/>
</dbReference>
<evidence type="ECO:0000259" key="3">
    <source>
        <dbReference type="PROSITE" id="PS50977"/>
    </source>
</evidence>
<dbReference type="PROSITE" id="PS50977">
    <property type="entry name" value="HTH_TETR_2"/>
    <property type="match status" value="1"/>
</dbReference>
<gene>
    <name evidence="4" type="ORF">K1Y72_11965</name>
</gene>
<dbReference type="Gene3D" id="1.10.357.10">
    <property type="entry name" value="Tetracycline Repressor, domain 2"/>
    <property type="match status" value="1"/>
</dbReference>
<dbReference type="InterPro" id="IPR009057">
    <property type="entry name" value="Homeodomain-like_sf"/>
</dbReference>
<comment type="caution">
    <text evidence="4">The sequence shown here is derived from an EMBL/GenBank/DDBJ whole genome shotgun (WGS) entry which is preliminary data.</text>
</comment>
<dbReference type="EMBL" id="JAIBOA010000006">
    <property type="protein sequence ID" value="MBW8483090.1"/>
    <property type="molecule type" value="Genomic_DNA"/>
</dbReference>
<evidence type="ECO:0000313" key="5">
    <source>
        <dbReference type="Proteomes" id="UP000774570"/>
    </source>
</evidence>
<sequence length="192" mass="21104">MDDSTGLDRILRAALTLFARDGTAATTLTALRREAGVSVGSFYHHFHDKEEVAAALFTASLRLYQRGFVAELRRHPDPGDALAAMVAFHLDWCGREPERARFLFTERRPRPGGPGAAALAEQNRWFFGEITAWWEIQRHHGALPPLDLTTALVLWLGPAQELCRLWLAGQADAPSAGQAAALGDAARRVLLP</sequence>
<dbReference type="InterPro" id="IPR001647">
    <property type="entry name" value="HTH_TetR"/>
</dbReference>
<evidence type="ECO:0000256" key="2">
    <source>
        <dbReference type="PROSITE-ProRule" id="PRU00335"/>
    </source>
</evidence>
<dbReference type="SUPFAM" id="SSF46689">
    <property type="entry name" value="Homeodomain-like"/>
    <property type="match status" value="1"/>
</dbReference>
<reference evidence="4 5" key="1">
    <citation type="submission" date="2021-07" db="EMBL/GenBank/DDBJ databases">
        <title>Actinomadura sp. PM05-2 isolated from lichen.</title>
        <authorList>
            <person name="Somphong A."/>
            <person name="Phongsopitanun W."/>
            <person name="Tanasupawat S."/>
            <person name="Peongsungnone V."/>
        </authorList>
    </citation>
    <scope>NUCLEOTIDE SEQUENCE [LARGE SCALE GENOMIC DNA]</scope>
    <source>
        <strain evidence="4 5">PM05-2</strain>
    </source>
</reference>
<accession>A0ABS7FT04</accession>
<dbReference type="InterPro" id="IPR050109">
    <property type="entry name" value="HTH-type_TetR-like_transc_reg"/>
</dbReference>
<feature type="DNA-binding region" description="H-T-H motif" evidence="2">
    <location>
        <begin position="27"/>
        <end position="46"/>
    </location>
</feature>
<dbReference type="Pfam" id="PF00440">
    <property type="entry name" value="TetR_N"/>
    <property type="match status" value="1"/>
</dbReference>
<dbReference type="SUPFAM" id="SSF48498">
    <property type="entry name" value="Tetracyclin repressor-like, C-terminal domain"/>
    <property type="match status" value="1"/>
</dbReference>
<dbReference type="RefSeq" id="WP_220166051.1">
    <property type="nucleotide sequence ID" value="NZ_JAIBOA010000006.1"/>
</dbReference>
<evidence type="ECO:0000256" key="1">
    <source>
        <dbReference type="ARBA" id="ARBA00023125"/>
    </source>
</evidence>
<name>A0ABS7FT04_9ACTN</name>